<accession>A0ABW5R2P6</accession>
<protein>
    <submittedName>
        <fullName evidence="4">GNAT family N-acetyltransferase</fullName>
        <ecNumber evidence="4">2.3.1.-</ecNumber>
    </submittedName>
</protein>
<keyword evidence="2 4" id="KW-0012">Acyltransferase</keyword>
<dbReference type="PANTHER" id="PTHR43420">
    <property type="entry name" value="ACETYLTRANSFERASE"/>
    <property type="match status" value="1"/>
</dbReference>
<sequence length="64" mass="7390">MRIARLQGKGYGRAILTAAIELLPERQRANIRLSVVTDNAKAVRLYQSVGFENSSEYRYYLRDQ</sequence>
<gene>
    <name evidence="4" type="ORF">ACFSW5_20875</name>
</gene>
<dbReference type="Proteomes" id="UP001597493">
    <property type="component" value="Unassembled WGS sequence"/>
</dbReference>
<dbReference type="Gene3D" id="3.40.630.30">
    <property type="match status" value="1"/>
</dbReference>
<dbReference type="GO" id="GO:0016746">
    <property type="term" value="F:acyltransferase activity"/>
    <property type="evidence" value="ECO:0007669"/>
    <property type="project" value="UniProtKB-KW"/>
</dbReference>
<dbReference type="Pfam" id="PF00583">
    <property type="entry name" value="Acetyltransf_1"/>
    <property type="match status" value="1"/>
</dbReference>
<dbReference type="EC" id="2.3.1.-" evidence="4"/>
<dbReference type="SUPFAM" id="SSF55729">
    <property type="entry name" value="Acyl-CoA N-acyltransferases (Nat)"/>
    <property type="match status" value="1"/>
</dbReference>
<evidence type="ECO:0000313" key="5">
    <source>
        <dbReference type="Proteomes" id="UP001597493"/>
    </source>
</evidence>
<evidence type="ECO:0000256" key="1">
    <source>
        <dbReference type="ARBA" id="ARBA00022679"/>
    </source>
</evidence>
<evidence type="ECO:0000259" key="3">
    <source>
        <dbReference type="PROSITE" id="PS51186"/>
    </source>
</evidence>
<feature type="domain" description="N-acetyltransferase" evidence="3">
    <location>
        <begin position="1"/>
        <end position="64"/>
    </location>
</feature>
<comment type="caution">
    <text evidence="4">The sequence shown here is derived from an EMBL/GenBank/DDBJ whole genome shotgun (WGS) entry which is preliminary data.</text>
</comment>
<proteinExistence type="predicted"/>
<evidence type="ECO:0000256" key="2">
    <source>
        <dbReference type="ARBA" id="ARBA00023315"/>
    </source>
</evidence>
<dbReference type="InterPro" id="IPR016181">
    <property type="entry name" value="Acyl_CoA_acyltransferase"/>
</dbReference>
<name>A0ABW5R2P6_9BACL</name>
<dbReference type="PROSITE" id="PS51186">
    <property type="entry name" value="GNAT"/>
    <property type="match status" value="1"/>
</dbReference>
<reference evidence="5" key="1">
    <citation type="journal article" date="2019" name="Int. J. Syst. Evol. Microbiol.">
        <title>The Global Catalogue of Microorganisms (GCM) 10K type strain sequencing project: providing services to taxonomists for standard genome sequencing and annotation.</title>
        <authorList>
            <consortium name="The Broad Institute Genomics Platform"/>
            <consortium name="The Broad Institute Genome Sequencing Center for Infectious Disease"/>
            <person name="Wu L."/>
            <person name="Ma J."/>
        </authorList>
    </citation>
    <scope>NUCLEOTIDE SEQUENCE [LARGE SCALE GENOMIC DNA]</scope>
    <source>
        <strain evidence="5">TISTR 1827</strain>
    </source>
</reference>
<organism evidence="4 5">
    <name type="scientific">Paenibacillus thailandensis</name>
    <dbReference type="NCBI Taxonomy" id="393250"/>
    <lineage>
        <taxon>Bacteria</taxon>
        <taxon>Bacillati</taxon>
        <taxon>Bacillota</taxon>
        <taxon>Bacilli</taxon>
        <taxon>Bacillales</taxon>
        <taxon>Paenibacillaceae</taxon>
        <taxon>Paenibacillus</taxon>
    </lineage>
</organism>
<dbReference type="EMBL" id="JBHUMY010000032">
    <property type="protein sequence ID" value="MFD2662716.1"/>
    <property type="molecule type" value="Genomic_DNA"/>
</dbReference>
<evidence type="ECO:0000313" key="4">
    <source>
        <dbReference type="EMBL" id="MFD2662716.1"/>
    </source>
</evidence>
<dbReference type="InterPro" id="IPR000182">
    <property type="entry name" value="GNAT_dom"/>
</dbReference>
<keyword evidence="5" id="KW-1185">Reference proteome</keyword>
<dbReference type="InterPro" id="IPR050680">
    <property type="entry name" value="YpeA/RimI_acetyltransf"/>
</dbReference>
<dbReference type="PANTHER" id="PTHR43420:SF47">
    <property type="entry name" value="N-ACETYLTRANSFERASE DOMAIN-CONTAINING PROTEIN"/>
    <property type="match status" value="1"/>
</dbReference>
<keyword evidence="1 4" id="KW-0808">Transferase</keyword>
<dbReference type="RefSeq" id="WP_379277433.1">
    <property type="nucleotide sequence ID" value="NZ_JBHUGT010000042.1"/>
</dbReference>